<dbReference type="CDD" id="cd13901">
    <property type="entry name" value="CuRO_3_MaLCC_like"/>
    <property type="match status" value="1"/>
</dbReference>
<protein>
    <recommendedName>
        <fullName evidence="13">Multicopper oxidase</fullName>
    </recommendedName>
</protein>
<dbReference type="PANTHER" id="PTHR11709">
    <property type="entry name" value="MULTI-COPPER OXIDASE"/>
    <property type="match status" value="1"/>
</dbReference>
<keyword evidence="2" id="KW-0479">Metal-binding</keyword>
<proteinExistence type="inferred from homology"/>
<keyword evidence="12" id="KW-1185">Reference proteome</keyword>
<dbReference type="STRING" id="1160509.A0A3N4IL09"/>
<dbReference type="AlphaFoldDB" id="A0A3N4IL09"/>
<feature type="domain" description="Plastocyanin-like" evidence="10">
    <location>
        <begin position="64"/>
        <end position="179"/>
    </location>
</feature>
<organism evidence="11 12">
    <name type="scientific">Ascobolus immersus RN42</name>
    <dbReference type="NCBI Taxonomy" id="1160509"/>
    <lineage>
        <taxon>Eukaryota</taxon>
        <taxon>Fungi</taxon>
        <taxon>Dikarya</taxon>
        <taxon>Ascomycota</taxon>
        <taxon>Pezizomycotina</taxon>
        <taxon>Pezizomycetes</taxon>
        <taxon>Pezizales</taxon>
        <taxon>Ascobolaceae</taxon>
        <taxon>Ascobolus</taxon>
    </lineage>
</organism>
<dbReference type="Pfam" id="PF00394">
    <property type="entry name" value="Cu-oxidase"/>
    <property type="match status" value="1"/>
</dbReference>
<evidence type="ECO:0000256" key="4">
    <source>
        <dbReference type="ARBA" id="ARBA00023002"/>
    </source>
</evidence>
<keyword evidence="6" id="KW-0325">Glycoprotein</keyword>
<feature type="domain" description="Plastocyanin-like" evidence="8">
    <location>
        <begin position="189"/>
        <end position="334"/>
    </location>
</feature>
<evidence type="ECO:0000313" key="11">
    <source>
        <dbReference type="EMBL" id="RPA86823.1"/>
    </source>
</evidence>
<name>A0A3N4IL09_ASCIM</name>
<feature type="signal peptide" evidence="7">
    <location>
        <begin position="1"/>
        <end position="20"/>
    </location>
</feature>
<evidence type="ECO:0000256" key="6">
    <source>
        <dbReference type="ARBA" id="ARBA00023180"/>
    </source>
</evidence>
<gene>
    <name evidence="11" type="ORF">BJ508DRAFT_120722</name>
</gene>
<keyword evidence="3" id="KW-0677">Repeat</keyword>
<evidence type="ECO:0000256" key="5">
    <source>
        <dbReference type="ARBA" id="ARBA00023008"/>
    </source>
</evidence>
<dbReference type="CDD" id="cd13880">
    <property type="entry name" value="CuRO_2_MaLCC_like"/>
    <property type="match status" value="1"/>
</dbReference>
<feature type="chain" id="PRO_5018231642" description="Multicopper oxidase" evidence="7">
    <location>
        <begin position="21"/>
        <end position="562"/>
    </location>
</feature>
<dbReference type="SUPFAM" id="SSF49503">
    <property type="entry name" value="Cupredoxins"/>
    <property type="match status" value="3"/>
</dbReference>
<dbReference type="EMBL" id="ML119648">
    <property type="protein sequence ID" value="RPA86823.1"/>
    <property type="molecule type" value="Genomic_DNA"/>
</dbReference>
<dbReference type="GO" id="GO:0016491">
    <property type="term" value="F:oxidoreductase activity"/>
    <property type="evidence" value="ECO:0007669"/>
    <property type="project" value="UniProtKB-KW"/>
</dbReference>
<dbReference type="InterPro" id="IPR008972">
    <property type="entry name" value="Cupredoxin"/>
</dbReference>
<evidence type="ECO:0000256" key="1">
    <source>
        <dbReference type="ARBA" id="ARBA00010609"/>
    </source>
</evidence>
<evidence type="ECO:0000256" key="2">
    <source>
        <dbReference type="ARBA" id="ARBA00022723"/>
    </source>
</evidence>
<sequence>MPSLRSFFVTCLSFSTIALANPLHRRSCPNTPTSRGCWGDYSIADDSHHTWPNTGVTREYWFVVKEVTLAPDGVSRKMLTINGTYPGPTIEADWGDNVVVHVKNALATNGTGIHFHGVRQLGTNFADGAISMTECPISPGDSFTYKWRATQHGTGWYHSHYSLQYSDGLLGPIVVHGPKTENYDIDIGPILLTDHYHTPAEQLAASALTNTLGLPPLAENGLINGKNVYGTKGSRFETKFTPGKKHLLRLVNTGSEVTFKFSIDNHKLLVVGMDWVPIVPYETSVLFIGVGQRYDVIVEANQISRNYWMRANPMLSCLTINVNAFNVRGIVRYTDSTANPTTVSWNIIDACVDEPLSTLIPYHAHTVGPSAISPVFSANLLPDSIIPTALRWDVGGHIFHPPKNNPLVKQLLDGFSASSIHTDFAPVDFTSLGASDDTWVYIILQSLLPLAHPIHLHGHDFYVLGRGLGSFHEPLANLNLNNPTRRDTVNLPGSGWLALAFKLDNPGAWILHCHIAWHLHHGFALSVLEGTTAQVEGVWGQERGELERVCSNWGVSGLENRG</sequence>
<dbReference type="CDD" id="cd13854">
    <property type="entry name" value="CuRO_1_MaLCC_like"/>
    <property type="match status" value="1"/>
</dbReference>
<dbReference type="GO" id="GO:0005507">
    <property type="term" value="F:copper ion binding"/>
    <property type="evidence" value="ECO:0007669"/>
    <property type="project" value="InterPro"/>
</dbReference>
<dbReference type="InterPro" id="IPR045087">
    <property type="entry name" value="Cu-oxidase_fam"/>
</dbReference>
<evidence type="ECO:0000256" key="3">
    <source>
        <dbReference type="ARBA" id="ARBA00022737"/>
    </source>
</evidence>
<dbReference type="PANTHER" id="PTHR11709:SF502">
    <property type="entry name" value="MULTICOPPER OXIDASE"/>
    <property type="match status" value="1"/>
</dbReference>
<evidence type="ECO:0008006" key="13">
    <source>
        <dbReference type="Google" id="ProtNLM"/>
    </source>
</evidence>
<dbReference type="FunFam" id="2.60.40.420:FF:000021">
    <property type="entry name" value="Extracellular dihydrogeodin oxidase/laccase"/>
    <property type="match status" value="1"/>
</dbReference>
<dbReference type="FunFam" id="2.60.40.420:FF:000038">
    <property type="entry name" value="Extracellular dihydrogeodin oxidase/laccase"/>
    <property type="match status" value="1"/>
</dbReference>
<comment type="similarity">
    <text evidence="1">Belongs to the multicopper oxidase family.</text>
</comment>
<evidence type="ECO:0000313" key="12">
    <source>
        <dbReference type="Proteomes" id="UP000275078"/>
    </source>
</evidence>
<evidence type="ECO:0000259" key="9">
    <source>
        <dbReference type="Pfam" id="PF07731"/>
    </source>
</evidence>
<dbReference type="OrthoDB" id="2121828at2759"/>
<keyword evidence="4" id="KW-0560">Oxidoreductase</keyword>
<dbReference type="Pfam" id="PF07731">
    <property type="entry name" value="Cu-oxidase_2"/>
    <property type="match status" value="1"/>
</dbReference>
<evidence type="ECO:0000259" key="8">
    <source>
        <dbReference type="Pfam" id="PF00394"/>
    </source>
</evidence>
<dbReference type="Proteomes" id="UP000275078">
    <property type="component" value="Unassembled WGS sequence"/>
</dbReference>
<evidence type="ECO:0000259" key="10">
    <source>
        <dbReference type="Pfam" id="PF07732"/>
    </source>
</evidence>
<feature type="domain" description="Plastocyanin-like" evidence="9">
    <location>
        <begin position="429"/>
        <end position="530"/>
    </location>
</feature>
<dbReference type="Gene3D" id="2.60.40.420">
    <property type="entry name" value="Cupredoxins - blue copper proteins"/>
    <property type="match status" value="3"/>
</dbReference>
<dbReference type="InterPro" id="IPR011706">
    <property type="entry name" value="Cu-oxidase_C"/>
</dbReference>
<keyword evidence="5" id="KW-0186">Copper</keyword>
<accession>A0A3N4IL09</accession>
<reference evidence="11 12" key="1">
    <citation type="journal article" date="2018" name="Nat. Ecol. Evol.">
        <title>Pezizomycetes genomes reveal the molecular basis of ectomycorrhizal truffle lifestyle.</title>
        <authorList>
            <person name="Murat C."/>
            <person name="Payen T."/>
            <person name="Noel B."/>
            <person name="Kuo A."/>
            <person name="Morin E."/>
            <person name="Chen J."/>
            <person name="Kohler A."/>
            <person name="Krizsan K."/>
            <person name="Balestrini R."/>
            <person name="Da Silva C."/>
            <person name="Montanini B."/>
            <person name="Hainaut M."/>
            <person name="Levati E."/>
            <person name="Barry K.W."/>
            <person name="Belfiori B."/>
            <person name="Cichocki N."/>
            <person name="Clum A."/>
            <person name="Dockter R.B."/>
            <person name="Fauchery L."/>
            <person name="Guy J."/>
            <person name="Iotti M."/>
            <person name="Le Tacon F."/>
            <person name="Lindquist E.A."/>
            <person name="Lipzen A."/>
            <person name="Malagnac F."/>
            <person name="Mello A."/>
            <person name="Molinier V."/>
            <person name="Miyauchi S."/>
            <person name="Poulain J."/>
            <person name="Riccioni C."/>
            <person name="Rubini A."/>
            <person name="Sitrit Y."/>
            <person name="Splivallo R."/>
            <person name="Traeger S."/>
            <person name="Wang M."/>
            <person name="Zifcakova L."/>
            <person name="Wipf D."/>
            <person name="Zambonelli A."/>
            <person name="Paolocci F."/>
            <person name="Nowrousian M."/>
            <person name="Ottonello S."/>
            <person name="Baldrian P."/>
            <person name="Spatafora J.W."/>
            <person name="Henrissat B."/>
            <person name="Nagy L.G."/>
            <person name="Aury J.M."/>
            <person name="Wincker P."/>
            <person name="Grigoriev I.V."/>
            <person name="Bonfante P."/>
            <person name="Martin F.M."/>
        </authorList>
    </citation>
    <scope>NUCLEOTIDE SEQUENCE [LARGE SCALE GENOMIC DNA]</scope>
    <source>
        <strain evidence="11 12">RN42</strain>
    </source>
</reference>
<dbReference type="Pfam" id="PF07732">
    <property type="entry name" value="Cu-oxidase_3"/>
    <property type="match status" value="1"/>
</dbReference>
<evidence type="ECO:0000256" key="7">
    <source>
        <dbReference type="SAM" id="SignalP"/>
    </source>
</evidence>
<dbReference type="InterPro" id="IPR001117">
    <property type="entry name" value="Cu-oxidase_2nd"/>
</dbReference>
<keyword evidence="7" id="KW-0732">Signal</keyword>
<dbReference type="InterPro" id="IPR011707">
    <property type="entry name" value="Cu-oxidase-like_N"/>
</dbReference>